<dbReference type="Proteomes" id="UP000677228">
    <property type="component" value="Unassembled WGS sequence"/>
</dbReference>
<feature type="chain" id="PRO_5036434519" evidence="1">
    <location>
        <begin position="20"/>
        <end position="396"/>
    </location>
</feature>
<feature type="signal peptide" evidence="1">
    <location>
        <begin position="1"/>
        <end position="19"/>
    </location>
</feature>
<reference evidence="2" key="1">
    <citation type="submission" date="2021-02" db="EMBL/GenBank/DDBJ databases">
        <authorList>
            <person name="Nowell W R."/>
        </authorList>
    </citation>
    <scope>NUCLEOTIDE SEQUENCE</scope>
</reference>
<dbReference type="EMBL" id="CAJNOK010010793">
    <property type="protein sequence ID" value="CAF1124962.1"/>
    <property type="molecule type" value="Genomic_DNA"/>
</dbReference>
<evidence type="ECO:0000256" key="1">
    <source>
        <dbReference type="SAM" id="SignalP"/>
    </source>
</evidence>
<organism evidence="2 4">
    <name type="scientific">Didymodactylos carnosus</name>
    <dbReference type="NCBI Taxonomy" id="1234261"/>
    <lineage>
        <taxon>Eukaryota</taxon>
        <taxon>Metazoa</taxon>
        <taxon>Spiralia</taxon>
        <taxon>Gnathifera</taxon>
        <taxon>Rotifera</taxon>
        <taxon>Eurotatoria</taxon>
        <taxon>Bdelloidea</taxon>
        <taxon>Philodinida</taxon>
        <taxon>Philodinidae</taxon>
        <taxon>Didymodactylos</taxon>
    </lineage>
</organism>
<protein>
    <submittedName>
        <fullName evidence="2">Uncharacterized protein</fullName>
    </submittedName>
</protein>
<evidence type="ECO:0000313" key="3">
    <source>
        <dbReference type="EMBL" id="CAF3902075.1"/>
    </source>
</evidence>
<gene>
    <name evidence="2" type="ORF">OVA965_LOCUS20363</name>
    <name evidence="3" type="ORF">TMI583_LOCUS20716</name>
</gene>
<dbReference type="EMBL" id="CAJOBA010018965">
    <property type="protein sequence ID" value="CAF3902075.1"/>
    <property type="molecule type" value="Genomic_DNA"/>
</dbReference>
<evidence type="ECO:0000313" key="2">
    <source>
        <dbReference type="EMBL" id="CAF1124962.1"/>
    </source>
</evidence>
<keyword evidence="1" id="KW-0732">Signal</keyword>
<sequence length="396" mass="43111">MEQCIVSIIFLSLIPIVSTTHFLGGTLRWRILNSNNSNPVVVSIIQTYLWNESRYPCTSAQVASGTYTIPLTVANGANDKLDCVSASSTCPSNWNTIKPSIIPICTDSSTVIGTTVSQRSDNVTLKANVSFVIAFQDQAWADLNGPGSGAVNTGATWSISTWINLIPRSDTGLYNNPPVSTMMSPITIVRGVKQTIQIPIADPEDDVVRCRWANSTNECADVCPPASLPAFTQLLSNCTLLITGTHNNDWYAVTIEVNAEDFINSSSTTAMSSVPVQFLIHVVNPPVCTEQPEIIGIPTDQSCISVQVGIKFTTQIIAINHCSNESVTISDIATLSFPGVAKSNLVKYNSTVYYKNLTYTAIVPDLGVQVICAMAYDRLILLMFYFIEYIRLFLLL</sequence>
<evidence type="ECO:0000313" key="4">
    <source>
        <dbReference type="Proteomes" id="UP000677228"/>
    </source>
</evidence>
<dbReference type="AlphaFoldDB" id="A0A8S2EC99"/>
<name>A0A8S2EC99_9BILA</name>
<proteinExistence type="predicted"/>
<dbReference type="Proteomes" id="UP000682733">
    <property type="component" value="Unassembled WGS sequence"/>
</dbReference>
<accession>A0A8S2EC99</accession>
<comment type="caution">
    <text evidence="2">The sequence shown here is derived from an EMBL/GenBank/DDBJ whole genome shotgun (WGS) entry which is preliminary data.</text>
</comment>